<sequence length="205" mass="23441">MKVTSIALGIAALGSVDAKKTPFQRRIEKSFNLLDEWAYFNMANHTKYTDIVPELDNQSKFNYKVTTVRSKVVDYYLKLVGKIASGCASLDNCEEYLTCTGVGDRLNDLTRSKPMVQESDYFLEFTKSHLKRSLRKSLSLECGADQEKLDKFTAKFETLVEKFREWRLQCSKFPASKCPAYCDVIERNSGKVCKEQGWTKPPKDV</sequence>
<reference evidence="1 2" key="1">
    <citation type="submission" date="2021-04" db="EMBL/GenBank/DDBJ databases">
        <authorList>
            <person name="Bliznina A."/>
        </authorList>
    </citation>
    <scope>NUCLEOTIDE SEQUENCE [LARGE SCALE GENOMIC DNA]</scope>
</reference>
<proteinExistence type="predicted"/>
<keyword evidence="2" id="KW-1185">Reference proteome</keyword>
<evidence type="ECO:0000313" key="2">
    <source>
        <dbReference type="Proteomes" id="UP001158576"/>
    </source>
</evidence>
<organism evidence="1 2">
    <name type="scientific">Oikopleura dioica</name>
    <name type="common">Tunicate</name>
    <dbReference type="NCBI Taxonomy" id="34765"/>
    <lineage>
        <taxon>Eukaryota</taxon>
        <taxon>Metazoa</taxon>
        <taxon>Chordata</taxon>
        <taxon>Tunicata</taxon>
        <taxon>Appendicularia</taxon>
        <taxon>Copelata</taxon>
        <taxon>Oikopleuridae</taxon>
        <taxon>Oikopleura</taxon>
    </lineage>
</organism>
<name>A0ABN7SLX5_OIKDI</name>
<accession>A0ABN7SLX5</accession>
<dbReference type="EMBL" id="OU015569">
    <property type="protein sequence ID" value="CAG5099134.1"/>
    <property type="molecule type" value="Genomic_DNA"/>
</dbReference>
<protein>
    <submittedName>
        <fullName evidence="1">Oidioi.mRNA.OKI2018_I69.XSR.g16281.t1.cds</fullName>
    </submittedName>
</protein>
<evidence type="ECO:0000313" key="1">
    <source>
        <dbReference type="EMBL" id="CAG5099134.1"/>
    </source>
</evidence>
<dbReference type="Proteomes" id="UP001158576">
    <property type="component" value="Chromosome XSR"/>
</dbReference>
<gene>
    <name evidence="1" type="ORF">OKIOD_LOCUS7839</name>
</gene>